<organism evidence="1 2">
    <name type="scientific">Paenibacillus ottowii</name>
    <dbReference type="NCBI Taxonomy" id="2315729"/>
    <lineage>
        <taxon>Bacteria</taxon>
        <taxon>Bacillati</taxon>
        <taxon>Bacillota</taxon>
        <taxon>Bacilli</taxon>
        <taxon>Bacillales</taxon>
        <taxon>Paenibacillaceae</taxon>
        <taxon>Paenibacillus</taxon>
    </lineage>
</organism>
<dbReference type="RefSeq" id="WP_142613839.1">
    <property type="nucleotide sequence ID" value="NZ_VIJZ01000008.1"/>
</dbReference>
<accession>A0ABY3B758</accession>
<keyword evidence="2" id="KW-1185">Reference proteome</keyword>
<comment type="caution">
    <text evidence="1">The sequence shown here is derived from an EMBL/GenBank/DDBJ whole genome shotgun (WGS) entry which is preliminary data.</text>
</comment>
<evidence type="ECO:0000313" key="1">
    <source>
        <dbReference type="EMBL" id="TQR97325.1"/>
    </source>
</evidence>
<dbReference type="Proteomes" id="UP000319219">
    <property type="component" value="Unassembled WGS sequence"/>
</dbReference>
<reference evidence="1 2" key="1">
    <citation type="submission" date="2019-07" db="EMBL/GenBank/DDBJ databases">
        <title>Paenibacillus ottowii sp. nov. isolated from a fermentation system processing bovine manure.</title>
        <authorList>
            <person name="Velazquez L.F."/>
            <person name="Rajbanshi S."/>
            <person name="Guan S."/>
            <person name="Hinchee M."/>
            <person name="Welsh A."/>
        </authorList>
    </citation>
    <scope>NUCLEOTIDE SEQUENCE [LARGE SCALE GENOMIC DNA]</scope>
    <source>
        <strain evidence="1 2">MS2379</strain>
    </source>
</reference>
<protein>
    <submittedName>
        <fullName evidence="1">Uncharacterized protein</fullName>
    </submittedName>
</protein>
<evidence type="ECO:0000313" key="2">
    <source>
        <dbReference type="Proteomes" id="UP000319219"/>
    </source>
</evidence>
<name>A0ABY3B758_9BACL</name>
<dbReference type="EMBL" id="VIJZ01000008">
    <property type="protein sequence ID" value="TQR97325.1"/>
    <property type="molecule type" value="Genomic_DNA"/>
</dbReference>
<gene>
    <name evidence="1" type="ORF">FKV70_19020</name>
</gene>
<sequence>MANAALSFRFPEEFATLLRTWSFVTEKDQRTLLQEAFTEYAANHPDIREKVDQIINTLNDPSK</sequence>
<proteinExistence type="predicted"/>